<sequence>MNSSRIFILIGSFIIFTLVQVLILKNLVLFGVAFCFLHVLFILLLPIETKTIPSLLIAFGLGLMVDLFYDTIGIHTASLLIVAFIKKPWIKILTPTGGYDDNLQPSMLNMGFGWFATFSVPLFLIYNIAFFFIESLGTDLFIPVVQKIIASTIFVFVMSIIVQLLFYRRRRGI</sequence>
<feature type="transmembrane region" description="Helical" evidence="1">
    <location>
        <begin position="28"/>
        <end position="47"/>
    </location>
</feature>
<evidence type="ECO:0000256" key="1">
    <source>
        <dbReference type="SAM" id="Phobius"/>
    </source>
</evidence>
<proteinExistence type="predicted"/>
<keyword evidence="1" id="KW-0472">Membrane</keyword>
<evidence type="ECO:0000313" key="3">
    <source>
        <dbReference type="Proteomes" id="UP000186026"/>
    </source>
</evidence>
<feature type="transmembrane region" description="Helical" evidence="1">
    <location>
        <begin position="112"/>
        <end position="133"/>
    </location>
</feature>
<name>A0A1N7N5F5_9BACT</name>
<keyword evidence="3" id="KW-1185">Reference proteome</keyword>
<organism evidence="2 3">
    <name type="scientific">Belliella pelovolcani</name>
    <dbReference type="NCBI Taxonomy" id="529505"/>
    <lineage>
        <taxon>Bacteria</taxon>
        <taxon>Pseudomonadati</taxon>
        <taxon>Bacteroidota</taxon>
        <taxon>Cytophagia</taxon>
        <taxon>Cytophagales</taxon>
        <taxon>Cyclobacteriaceae</taxon>
        <taxon>Belliella</taxon>
    </lineage>
</organism>
<feature type="transmembrane region" description="Helical" evidence="1">
    <location>
        <begin position="67"/>
        <end position="85"/>
    </location>
</feature>
<dbReference type="AlphaFoldDB" id="A0A1N7N5F5"/>
<gene>
    <name evidence="2" type="ORF">SAMN05421761_108178</name>
</gene>
<evidence type="ECO:0000313" key="2">
    <source>
        <dbReference type="EMBL" id="SIS93592.1"/>
    </source>
</evidence>
<reference evidence="3" key="1">
    <citation type="submission" date="2017-01" db="EMBL/GenBank/DDBJ databases">
        <authorList>
            <person name="Varghese N."/>
            <person name="Submissions S."/>
        </authorList>
    </citation>
    <scope>NUCLEOTIDE SEQUENCE [LARGE SCALE GENOMIC DNA]</scope>
    <source>
        <strain evidence="3">DSM 46698</strain>
    </source>
</reference>
<keyword evidence="1" id="KW-1133">Transmembrane helix</keyword>
<accession>A0A1N7N5F5</accession>
<keyword evidence="1" id="KW-0812">Transmembrane</keyword>
<feature type="transmembrane region" description="Helical" evidence="1">
    <location>
        <begin position="148"/>
        <end position="167"/>
    </location>
</feature>
<protein>
    <submittedName>
        <fullName evidence="2">Rod shape-determining protein MreD</fullName>
    </submittedName>
</protein>
<feature type="transmembrane region" description="Helical" evidence="1">
    <location>
        <begin position="6"/>
        <end position="23"/>
    </location>
</feature>
<dbReference type="RefSeq" id="WP_076501376.1">
    <property type="nucleotide sequence ID" value="NZ_FTOP01000008.1"/>
</dbReference>
<dbReference type="STRING" id="529505.SAMN05421761_108178"/>
<dbReference type="OrthoDB" id="1132160at2"/>
<dbReference type="EMBL" id="FTOP01000008">
    <property type="protein sequence ID" value="SIS93592.1"/>
    <property type="molecule type" value="Genomic_DNA"/>
</dbReference>
<dbReference type="Proteomes" id="UP000186026">
    <property type="component" value="Unassembled WGS sequence"/>
</dbReference>